<organism evidence="1 2">
    <name type="scientific">Novilysobacter erysipheiresistens</name>
    <dbReference type="NCBI Taxonomy" id="1749332"/>
    <lineage>
        <taxon>Bacteria</taxon>
        <taxon>Pseudomonadati</taxon>
        <taxon>Pseudomonadota</taxon>
        <taxon>Gammaproteobacteria</taxon>
        <taxon>Lysobacterales</taxon>
        <taxon>Lysobacteraceae</taxon>
        <taxon>Novilysobacter</taxon>
    </lineage>
</organism>
<sequence length="183" mass="21078">MMYPIRLGYSTAKERIARLLENGHHAEALVTTVFTVEKTMRRTLRQLVVSAGFTSTIADRIIRNLRGLDAVKNNWDIYDPAHRKLTDLLPQTDWKLFKDSAEMRNKMVHGERVYDLVVCKQQAETTLNALDRTKDSFDREYGYSGWTTTSKRLKSRLHIDPKVQAMVEPPNNSFKPKPLRGSA</sequence>
<reference evidence="1 2" key="1">
    <citation type="journal article" date="2016" name="Int. J. Syst. Evol. Microbiol.">
        <title>Lysobacter erysipheiresistens sp. nov., an antagonist of powdery mildew, isolated from tobacco-cultivated soil.</title>
        <authorList>
            <person name="Xie B."/>
            <person name="Li T."/>
            <person name="Lin X."/>
            <person name="Wang C.J."/>
            <person name="Chen Y.J."/>
            <person name="Liu W.J."/>
            <person name="Zhao Z.W."/>
        </authorList>
    </citation>
    <scope>NUCLEOTIDE SEQUENCE [LARGE SCALE GENOMIC DNA]</scope>
    <source>
        <strain evidence="1 2">RS-LYSO-3</strain>
    </source>
</reference>
<accession>A0ABU7YXN3</accession>
<name>A0ABU7YXN3_9GAMM</name>
<dbReference type="Proteomes" id="UP001355056">
    <property type="component" value="Unassembled WGS sequence"/>
</dbReference>
<dbReference type="EMBL" id="JAXGFP010000003">
    <property type="protein sequence ID" value="MEG3183723.1"/>
    <property type="molecule type" value="Genomic_DNA"/>
</dbReference>
<comment type="caution">
    <text evidence="1">The sequence shown here is derived from an EMBL/GenBank/DDBJ whole genome shotgun (WGS) entry which is preliminary data.</text>
</comment>
<dbReference type="RefSeq" id="WP_332615991.1">
    <property type="nucleotide sequence ID" value="NZ_JAXGFP010000003.1"/>
</dbReference>
<protein>
    <recommendedName>
        <fullName evidence="3">RiboL-PSP-HEPN domain-containing protein</fullName>
    </recommendedName>
</protein>
<keyword evidence="2" id="KW-1185">Reference proteome</keyword>
<proteinExistence type="predicted"/>
<gene>
    <name evidence="1" type="ORF">SNE34_06850</name>
</gene>
<evidence type="ECO:0008006" key="3">
    <source>
        <dbReference type="Google" id="ProtNLM"/>
    </source>
</evidence>
<evidence type="ECO:0000313" key="2">
    <source>
        <dbReference type="Proteomes" id="UP001355056"/>
    </source>
</evidence>
<evidence type="ECO:0000313" key="1">
    <source>
        <dbReference type="EMBL" id="MEG3183723.1"/>
    </source>
</evidence>